<dbReference type="InterPro" id="IPR043128">
    <property type="entry name" value="Rev_trsase/Diguanyl_cyclase"/>
</dbReference>
<feature type="transmembrane region" description="Helical" evidence="2">
    <location>
        <begin position="129"/>
        <end position="154"/>
    </location>
</feature>
<feature type="transmembrane region" description="Helical" evidence="2">
    <location>
        <begin position="160"/>
        <end position="184"/>
    </location>
</feature>
<dbReference type="InterPro" id="IPR035919">
    <property type="entry name" value="EAL_sf"/>
</dbReference>
<dbReference type="AlphaFoldDB" id="A0A4R7HW06"/>
<keyword evidence="2" id="KW-0812">Transmembrane</keyword>
<dbReference type="SMART" id="SM00052">
    <property type="entry name" value="EAL"/>
    <property type="match status" value="1"/>
</dbReference>
<dbReference type="EMBL" id="SOAU01000001">
    <property type="protein sequence ID" value="TDT15212.1"/>
    <property type="molecule type" value="Genomic_DNA"/>
</dbReference>
<feature type="transmembrane region" description="Helical" evidence="2">
    <location>
        <begin position="96"/>
        <end position="117"/>
    </location>
</feature>
<dbReference type="SUPFAM" id="SSF55781">
    <property type="entry name" value="GAF domain-like"/>
    <property type="match status" value="1"/>
</dbReference>
<dbReference type="InterPro" id="IPR029016">
    <property type="entry name" value="GAF-like_dom_sf"/>
</dbReference>
<dbReference type="Gene3D" id="3.30.70.270">
    <property type="match status" value="1"/>
</dbReference>
<feature type="region of interest" description="Disordered" evidence="1">
    <location>
        <begin position="1"/>
        <end position="20"/>
    </location>
</feature>
<dbReference type="Gene3D" id="3.30.450.40">
    <property type="match status" value="1"/>
</dbReference>
<protein>
    <submittedName>
        <fullName evidence="5">Diguanylate cyclase (GGDEF)-like protein</fullName>
    </submittedName>
</protein>
<dbReference type="CDD" id="cd01948">
    <property type="entry name" value="EAL"/>
    <property type="match status" value="1"/>
</dbReference>
<organism evidence="5 6">
    <name type="scientific">Ilumatobacter fluminis</name>
    <dbReference type="NCBI Taxonomy" id="467091"/>
    <lineage>
        <taxon>Bacteria</taxon>
        <taxon>Bacillati</taxon>
        <taxon>Actinomycetota</taxon>
        <taxon>Acidimicrobiia</taxon>
        <taxon>Acidimicrobiales</taxon>
        <taxon>Ilumatobacteraceae</taxon>
        <taxon>Ilumatobacter</taxon>
    </lineage>
</organism>
<dbReference type="Proteomes" id="UP000294558">
    <property type="component" value="Unassembled WGS sequence"/>
</dbReference>
<dbReference type="InterPro" id="IPR003018">
    <property type="entry name" value="GAF"/>
</dbReference>
<dbReference type="InterPro" id="IPR000160">
    <property type="entry name" value="GGDEF_dom"/>
</dbReference>
<gene>
    <name evidence="5" type="ORF">BDK89_0776</name>
</gene>
<feature type="transmembrane region" description="Helical" evidence="2">
    <location>
        <begin position="214"/>
        <end position="241"/>
    </location>
</feature>
<dbReference type="Gene3D" id="3.20.20.450">
    <property type="entry name" value="EAL domain"/>
    <property type="match status" value="1"/>
</dbReference>
<dbReference type="RefSeq" id="WP_133867683.1">
    <property type="nucleotide sequence ID" value="NZ_SOAU01000001.1"/>
</dbReference>
<feature type="domain" description="EAL" evidence="3">
    <location>
        <begin position="579"/>
        <end position="832"/>
    </location>
</feature>
<dbReference type="OrthoDB" id="23692at2"/>
<sequence>MSEPITASVRQVAGPERDAGRLSPNTQAWMIVVGMTAIVVIGGLVMPWPSDPLRSAPAWILIPIAIAHALAERAAFDIEVGEEGHSYSLSEIPTAFAVVFLSPPLALAARLVGAIPNMYRSRRNRGVKLAFNLALFSMEMVVALLVSRFLIRWWGDSDGILLGALAIAMVVSGATVGFAVALVVSRFEGTLLAGLRVEVLSMWWYYAFNNVYATMAVALALVQPWLVLVVVPASFGIWSVLRRFGSLVQDLRDLDDVHGFAGRVGSSLDTDAIATHAVADIVELMRADGAALLRVDGSELDTHIAGRLPLRLPQSVDDDFWRLLTAFADERLVSSDDLRPLGVVTDQRLRTIAVAPILDEGRVFAVLVVAERNVQRFRFAESDLPRLRNMADQVAVSLRRGLLHKQLEYEARHDALTDLPGRTLFEWAVSSALADDSRRLAAVMMLDLDRFKEVNDTLGHHAGDALLVEFSRRISAILREGDMLARLAGDEFALLCYRDDTDGLVEAARRCVDIGGSPVVLDGLEIVVTVSVGVAVIDDDETDPMQPIRRADIAMYNAKWQRSGVELYRDEIDRRTPARLSMLGDLRAAIEGDEIDVVFQPKLELGTGRVVGAEALVRWESPTRGRVSPAEFVRVAEDTGLIKDLTDLVLKRGIAALRMFDDAGLGLRLAINLSTHDLFDTKLPARVLTQLEYNQVQPSELTLEITESSLLVDAPRTRATIDDLHDAGFRLAIDDFGTGYSSLSYLRRLPVQELKIDQSFVSGMLLDPQDEVIVRSTIDLGHNLRLSVVAEGVEDEATLHALASMGCDVAQGYWIARPLSAPELIAWVIERRRSTATGQALPSVSRPG</sequence>
<dbReference type="GO" id="GO:0071111">
    <property type="term" value="F:cyclic-guanylate-specific phosphodiesterase activity"/>
    <property type="evidence" value="ECO:0007669"/>
    <property type="project" value="InterPro"/>
</dbReference>
<dbReference type="InterPro" id="IPR050706">
    <property type="entry name" value="Cyclic-di-GMP_PDE-like"/>
</dbReference>
<feature type="transmembrane region" description="Helical" evidence="2">
    <location>
        <begin position="28"/>
        <end position="46"/>
    </location>
</feature>
<comment type="caution">
    <text evidence="5">The sequence shown here is derived from an EMBL/GenBank/DDBJ whole genome shotgun (WGS) entry which is preliminary data.</text>
</comment>
<name>A0A4R7HW06_9ACTN</name>
<dbReference type="PROSITE" id="PS50887">
    <property type="entry name" value="GGDEF"/>
    <property type="match status" value="1"/>
</dbReference>
<evidence type="ECO:0000256" key="1">
    <source>
        <dbReference type="SAM" id="MobiDB-lite"/>
    </source>
</evidence>
<evidence type="ECO:0000256" key="2">
    <source>
        <dbReference type="SAM" id="Phobius"/>
    </source>
</evidence>
<proteinExistence type="predicted"/>
<dbReference type="InterPro" id="IPR029787">
    <property type="entry name" value="Nucleotide_cyclase"/>
</dbReference>
<dbReference type="SMART" id="SM00267">
    <property type="entry name" value="GGDEF"/>
    <property type="match status" value="1"/>
</dbReference>
<evidence type="ECO:0000313" key="6">
    <source>
        <dbReference type="Proteomes" id="UP000294558"/>
    </source>
</evidence>
<dbReference type="SUPFAM" id="SSF55073">
    <property type="entry name" value="Nucleotide cyclase"/>
    <property type="match status" value="1"/>
</dbReference>
<dbReference type="CDD" id="cd01949">
    <property type="entry name" value="GGDEF"/>
    <property type="match status" value="1"/>
</dbReference>
<dbReference type="SUPFAM" id="SSF141868">
    <property type="entry name" value="EAL domain-like"/>
    <property type="match status" value="1"/>
</dbReference>
<dbReference type="Pfam" id="PF00563">
    <property type="entry name" value="EAL"/>
    <property type="match status" value="1"/>
</dbReference>
<evidence type="ECO:0000313" key="5">
    <source>
        <dbReference type="EMBL" id="TDT15212.1"/>
    </source>
</evidence>
<dbReference type="Pfam" id="PF00990">
    <property type="entry name" value="GGDEF"/>
    <property type="match status" value="1"/>
</dbReference>
<accession>A0A4R7HW06</accession>
<feature type="domain" description="GGDEF" evidence="4">
    <location>
        <begin position="439"/>
        <end position="570"/>
    </location>
</feature>
<keyword evidence="2" id="KW-0472">Membrane</keyword>
<keyword evidence="6" id="KW-1185">Reference proteome</keyword>
<dbReference type="Pfam" id="PF01590">
    <property type="entry name" value="GAF"/>
    <property type="match status" value="1"/>
</dbReference>
<evidence type="ECO:0000259" key="3">
    <source>
        <dbReference type="PROSITE" id="PS50883"/>
    </source>
</evidence>
<dbReference type="InterPro" id="IPR001633">
    <property type="entry name" value="EAL_dom"/>
</dbReference>
<dbReference type="NCBIfam" id="TIGR00254">
    <property type="entry name" value="GGDEF"/>
    <property type="match status" value="1"/>
</dbReference>
<reference evidence="5 6" key="1">
    <citation type="submission" date="2019-03" db="EMBL/GenBank/DDBJ databases">
        <title>Sequencing the genomes of 1000 actinobacteria strains.</title>
        <authorList>
            <person name="Klenk H.-P."/>
        </authorList>
    </citation>
    <scope>NUCLEOTIDE SEQUENCE [LARGE SCALE GENOMIC DNA]</scope>
    <source>
        <strain evidence="5 6">DSM 18936</strain>
    </source>
</reference>
<dbReference type="PANTHER" id="PTHR33121:SF70">
    <property type="entry name" value="SIGNALING PROTEIN YKOW"/>
    <property type="match status" value="1"/>
</dbReference>
<evidence type="ECO:0000259" key="4">
    <source>
        <dbReference type="PROSITE" id="PS50887"/>
    </source>
</evidence>
<dbReference type="PANTHER" id="PTHR33121">
    <property type="entry name" value="CYCLIC DI-GMP PHOSPHODIESTERASE PDEF"/>
    <property type="match status" value="1"/>
</dbReference>
<dbReference type="PROSITE" id="PS50883">
    <property type="entry name" value="EAL"/>
    <property type="match status" value="1"/>
</dbReference>
<keyword evidence="2" id="KW-1133">Transmembrane helix</keyword>